<dbReference type="InterPro" id="IPR039418">
    <property type="entry name" value="LexA-like"/>
</dbReference>
<accession>A0ABS9ZX95</accession>
<keyword evidence="3" id="KW-1185">Reference proteome</keyword>
<dbReference type="Proteomes" id="UP001165460">
    <property type="component" value="Unassembled WGS sequence"/>
</dbReference>
<dbReference type="SUPFAM" id="SSF51306">
    <property type="entry name" value="LexA/Signal peptidase"/>
    <property type="match status" value="1"/>
</dbReference>
<dbReference type="RefSeq" id="WP_243361862.1">
    <property type="nucleotide sequence ID" value="NZ_JALGBH010000002.1"/>
</dbReference>
<dbReference type="InterPro" id="IPR015927">
    <property type="entry name" value="Peptidase_S24_S26A/B/C"/>
</dbReference>
<comment type="caution">
    <text evidence="2">The sequence shown here is derived from an EMBL/GenBank/DDBJ whole genome shotgun (WGS) entry which is preliminary data.</text>
</comment>
<protein>
    <recommendedName>
        <fullName evidence="1">Peptidase S24/S26A/S26B/S26C domain-containing protein</fullName>
    </recommendedName>
</protein>
<organism evidence="2 3">
    <name type="scientific">Pedobacter montanisoli</name>
    <dbReference type="NCBI Taxonomy" id="2923277"/>
    <lineage>
        <taxon>Bacteria</taxon>
        <taxon>Pseudomonadati</taxon>
        <taxon>Bacteroidota</taxon>
        <taxon>Sphingobacteriia</taxon>
        <taxon>Sphingobacteriales</taxon>
        <taxon>Sphingobacteriaceae</taxon>
        <taxon>Pedobacter</taxon>
    </lineage>
</organism>
<dbReference type="InterPro" id="IPR036286">
    <property type="entry name" value="LexA/Signal_pep-like_sf"/>
</dbReference>
<evidence type="ECO:0000313" key="3">
    <source>
        <dbReference type="Proteomes" id="UP001165460"/>
    </source>
</evidence>
<feature type="domain" description="Peptidase S24/S26A/S26B/S26C" evidence="1">
    <location>
        <begin position="24"/>
        <end position="130"/>
    </location>
</feature>
<dbReference type="EMBL" id="JALGBH010000002">
    <property type="protein sequence ID" value="MCJ0742944.1"/>
    <property type="molecule type" value="Genomic_DNA"/>
</dbReference>
<name>A0ABS9ZX95_9SPHI</name>
<evidence type="ECO:0000313" key="2">
    <source>
        <dbReference type="EMBL" id="MCJ0742944.1"/>
    </source>
</evidence>
<reference evidence="2" key="1">
    <citation type="submission" date="2022-03" db="EMBL/GenBank/DDBJ databases">
        <authorList>
            <person name="Woo C.Y."/>
        </authorList>
    </citation>
    <scope>NUCLEOTIDE SEQUENCE</scope>
    <source>
        <strain evidence="2">CYS-01</strain>
    </source>
</reference>
<proteinExistence type="predicted"/>
<dbReference type="Pfam" id="PF00717">
    <property type="entry name" value="Peptidase_S24"/>
    <property type="match status" value="1"/>
</dbReference>
<evidence type="ECO:0000259" key="1">
    <source>
        <dbReference type="Pfam" id="PF00717"/>
    </source>
</evidence>
<dbReference type="Gene3D" id="2.10.109.10">
    <property type="entry name" value="Umud Fragment, subunit A"/>
    <property type="match status" value="1"/>
</dbReference>
<gene>
    <name evidence="2" type="ORF">MMF97_09505</name>
</gene>
<sequence>MIRPLDPLRNEVLDTLDDPGRTSGFVSPAEDYIQRRLHVANMIVGDPTNTFYFKVDNDQMSFFHILKGAIAVVDKSLPVMHGSIIVCCLDGEWLIRKLCRRNERNYLCMSNSFESCIETSGRQLDIFGTVSWVCMPTR</sequence>
<dbReference type="CDD" id="cd06529">
    <property type="entry name" value="S24_LexA-like"/>
    <property type="match status" value="1"/>
</dbReference>